<name>R0KUU6_NOSB1</name>
<dbReference type="VEuPathDB" id="MicrosporidiaDB:NBO_44g0005"/>
<dbReference type="AlphaFoldDB" id="R0KUU6"/>
<gene>
    <name evidence="1" type="ORF">NBO_44g0005</name>
</gene>
<accession>R0KUU6</accession>
<protein>
    <submittedName>
        <fullName evidence="1">Uncharacterized protein</fullName>
    </submittedName>
</protein>
<sequence length="255" mass="30664">MNYIKKHLKEPNSGEGFLKFKFSFTGNPIKTRQQFINYKGRKQDFISFKLPKKISENSNDIVFKNDGTEIRMVHIKTIFEAFLWTEPLKLDKYMSIIEEKGSKELFEKTVKDEMFDLYYFKDYFECFKNLEIFIKSLRHFKLMEDDEFRLKTSEGAGNTLITEDTMMVSLFMELLNEKFAKDQRMDASSWKNKFWSLISKVFKLYQNNLYIPKEMIGLKAAERLFGYCYYMRLFIIQYHRILIFTSLQVSKIKNI</sequence>
<keyword evidence="2" id="KW-1185">Reference proteome</keyword>
<evidence type="ECO:0000313" key="1">
    <source>
        <dbReference type="EMBL" id="EOB13987.1"/>
    </source>
</evidence>
<dbReference type="Proteomes" id="UP000016927">
    <property type="component" value="Unassembled WGS sequence"/>
</dbReference>
<dbReference type="EMBL" id="KB908952">
    <property type="protein sequence ID" value="EOB13987.1"/>
    <property type="molecule type" value="Genomic_DNA"/>
</dbReference>
<feature type="non-terminal residue" evidence="1">
    <location>
        <position position="255"/>
    </location>
</feature>
<dbReference type="HOGENOM" id="CLU_1090288_0_0_1"/>
<proteinExistence type="predicted"/>
<evidence type="ECO:0000313" key="2">
    <source>
        <dbReference type="Proteomes" id="UP000016927"/>
    </source>
</evidence>
<organism evidence="1 2">
    <name type="scientific">Nosema bombycis (strain CQ1 / CVCC 102059)</name>
    <name type="common">Microsporidian parasite</name>
    <name type="synonym">Pebrine of silkworm</name>
    <dbReference type="NCBI Taxonomy" id="578461"/>
    <lineage>
        <taxon>Eukaryota</taxon>
        <taxon>Fungi</taxon>
        <taxon>Fungi incertae sedis</taxon>
        <taxon>Microsporidia</taxon>
        <taxon>Nosematidae</taxon>
        <taxon>Nosema</taxon>
    </lineage>
</organism>
<reference evidence="1 2" key="1">
    <citation type="journal article" date="2013" name="BMC Genomics">
        <title>Comparative genomics of parasitic silkworm microsporidia reveal an association between genome expansion and host adaptation.</title>
        <authorList>
            <person name="Pan G."/>
            <person name="Xu J."/>
            <person name="Li T."/>
            <person name="Xia Q."/>
            <person name="Liu S.L."/>
            <person name="Zhang G."/>
            <person name="Li S."/>
            <person name="Li C."/>
            <person name="Liu H."/>
            <person name="Yang L."/>
            <person name="Liu T."/>
            <person name="Zhang X."/>
            <person name="Wu Z."/>
            <person name="Fan W."/>
            <person name="Dang X."/>
            <person name="Xiang H."/>
            <person name="Tao M."/>
            <person name="Li Y."/>
            <person name="Hu J."/>
            <person name="Li Z."/>
            <person name="Lin L."/>
            <person name="Luo J."/>
            <person name="Geng L."/>
            <person name="Wang L."/>
            <person name="Long M."/>
            <person name="Wan Y."/>
            <person name="He N."/>
            <person name="Zhang Z."/>
            <person name="Lu C."/>
            <person name="Keeling P.J."/>
            <person name="Wang J."/>
            <person name="Xiang Z."/>
            <person name="Zhou Z."/>
        </authorList>
    </citation>
    <scope>NUCLEOTIDE SEQUENCE [LARGE SCALE GENOMIC DNA]</scope>
    <source>
        <strain evidence="2">CQ1 / CVCC 102059</strain>
    </source>
</reference>